<keyword evidence="1" id="KW-0880">Kelch repeat</keyword>
<dbReference type="PANTHER" id="PTHR46375:SF3">
    <property type="entry name" value="KELCH REPEAT AND BTB DOMAIN-CONTAINING PROTEIN 13"/>
    <property type="match status" value="1"/>
</dbReference>
<dbReference type="Pfam" id="PF01344">
    <property type="entry name" value="Kelch_1"/>
    <property type="match status" value="2"/>
</dbReference>
<dbReference type="InterPro" id="IPR006652">
    <property type="entry name" value="Kelch_1"/>
</dbReference>
<feature type="transmembrane region" description="Helical" evidence="2">
    <location>
        <begin position="239"/>
        <end position="259"/>
    </location>
</feature>
<dbReference type="InterPro" id="IPR052392">
    <property type="entry name" value="Kelch-BTB_domain-containing"/>
</dbReference>
<evidence type="ECO:0000313" key="4">
    <source>
        <dbReference type="Proteomes" id="UP000314294"/>
    </source>
</evidence>
<dbReference type="SMART" id="SM00612">
    <property type="entry name" value="Kelch"/>
    <property type="match status" value="2"/>
</dbReference>
<keyword evidence="4" id="KW-1185">Reference proteome</keyword>
<dbReference type="SUPFAM" id="SSF117281">
    <property type="entry name" value="Kelch motif"/>
    <property type="match status" value="1"/>
</dbReference>
<dbReference type="Proteomes" id="UP000314294">
    <property type="component" value="Unassembled WGS sequence"/>
</dbReference>
<evidence type="ECO:0000256" key="2">
    <source>
        <dbReference type="SAM" id="Phobius"/>
    </source>
</evidence>
<dbReference type="Gene3D" id="2.120.10.80">
    <property type="entry name" value="Kelch-type beta propeller"/>
    <property type="match status" value="2"/>
</dbReference>
<reference evidence="3 4" key="1">
    <citation type="submission" date="2019-03" db="EMBL/GenBank/DDBJ databases">
        <title>First draft genome of Liparis tanakae, snailfish: a comprehensive survey of snailfish specific genes.</title>
        <authorList>
            <person name="Kim W."/>
            <person name="Song I."/>
            <person name="Jeong J.-H."/>
            <person name="Kim D."/>
            <person name="Kim S."/>
            <person name="Ryu S."/>
            <person name="Song J.Y."/>
            <person name="Lee S.K."/>
        </authorList>
    </citation>
    <scope>NUCLEOTIDE SEQUENCE [LARGE SCALE GENOMIC DNA]</scope>
    <source>
        <tissue evidence="3">Muscle</tissue>
    </source>
</reference>
<dbReference type="EMBL" id="SRLO01000003">
    <property type="protein sequence ID" value="TNN88809.1"/>
    <property type="molecule type" value="Genomic_DNA"/>
</dbReference>
<dbReference type="InterPro" id="IPR015915">
    <property type="entry name" value="Kelch-typ_b-propeller"/>
</dbReference>
<comment type="caution">
    <text evidence="3">The sequence shown here is derived from an EMBL/GenBank/DDBJ whole genome shotgun (WGS) entry which is preliminary data.</text>
</comment>
<organism evidence="3 4">
    <name type="scientific">Liparis tanakae</name>
    <name type="common">Tanaka's snailfish</name>
    <dbReference type="NCBI Taxonomy" id="230148"/>
    <lineage>
        <taxon>Eukaryota</taxon>
        <taxon>Metazoa</taxon>
        <taxon>Chordata</taxon>
        <taxon>Craniata</taxon>
        <taxon>Vertebrata</taxon>
        <taxon>Euteleostomi</taxon>
        <taxon>Actinopterygii</taxon>
        <taxon>Neopterygii</taxon>
        <taxon>Teleostei</taxon>
        <taxon>Neoteleostei</taxon>
        <taxon>Acanthomorphata</taxon>
        <taxon>Eupercaria</taxon>
        <taxon>Perciformes</taxon>
        <taxon>Cottioidei</taxon>
        <taxon>Cottales</taxon>
        <taxon>Liparidae</taxon>
        <taxon>Liparis</taxon>
    </lineage>
</organism>
<gene>
    <name evidence="3" type="primary">klhl40a_0</name>
    <name evidence="3" type="ORF">EYF80_000686</name>
</gene>
<dbReference type="PANTHER" id="PTHR46375">
    <property type="entry name" value="KELCH REPEAT AND BTB DOMAIN-CONTAINING PROTEIN 13-RELATED"/>
    <property type="match status" value="1"/>
</dbReference>
<dbReference type="OrthoDB" id="8943889at2759"/>
<sequence>MPPLPSPRFLFGLGEAENSIFVLGGRELKEEEQTLDSVLVYDRQSCLKKMCAYDARKFEWKELAPMKVARSLFGVTVHKDKIYVAAGVTDTGLSDSVEMYDIATNKWSDFVAFPQERSSLNLVSVADLLYAVGGFAMMPLEDSEEIVPREMNDIWRFDDTDKKWKGILKEIQYASGATILGVRLNTMRLTKIRTFWPRPSASSGLLPPCRWLASLASASVCRMEAAVPATAKALAPRRLIVILFSPSVVVLHLVLLTFFRITIKHGDRIRGVGRLGLRPLGHVQGLVVEVHFHDDLVSVEGGVDVRERRHHRPGPAPRRVLLVIPLVLGGRLARLLHSHREQAAAVPPVQPPQLQLLFDLRVQLSGGHRYRSRVAAAEPFLIGHICAGGPQRVAADEFAAGGCDVAHLKQGGRVEHVADSAAAHQQFGSVNEVEDLLQALRGQRVQRQVHSPQLLALGKKGVEERAVGRQHALVGWEGAVLTHQNDVDVTQVRLEEALLVQPVHQTGEVQSHILHQGELSRGEVCGLFHYELKTEGERNG</sequence>
<evidence type="ECO:0000313" key="3">
    <source>
        <dbReference type="EMBL" id="TNN88809.1"/>
    </source>
</evidence>
<keyword evidence="2" id="KW-1133">Transmembrane helix</keyword>
<dbReference type="AlphaFoldDB" id="A0A4Z2JEX7"/>
<name>A0A4Z2JEX7_9TELE</name>
<proteinExistence type="predicted"/>
<keyword evidence="2" id="KW-0812">Transmembrane</keyword>
<keyword evidence="2" id="KW-0472">Membrane</keyword>
<evidence type="ECO:0000256" key="1">
    <source>
        <dbReference type="ARBA" id="ARBA00022441"/>
    </source>
</evidence>
<protein>
    <submittedName>
        <fullName evidence="3">Kelch-like protein 40a</fullName>
    </submittedName>
</protein>
<accession>A0A4Z2JEX7</accession>